<sequence>MSKKQYLFYALSGLLIGLFIVPLILPFSLSDIIAAIVGEPTIVSHTILICIAITLVYLLFSPLFHKNESKPPV</sequence>
<feature type="transmembrane region" description="Helical" evidence="1">
    <location>
        <begin position="41"/>
        <end position="60"/>
    </location>
</feature>
<keyword evidence="3" id="KW-1185">Reference proteome</keyword>
<evidence type="ECO:0000256" key="1">
    <source>
        <dbReference type="SAM" id="Phobius"/>
    </source>
</evidence>
<keyword evidence="1" id="KW-1133">Transmembrane helix</keyword>
<evidence type="ECO:0000313" key="2">
    <source>
        <dbReference type="EMBL" id="MFD1607288.1"/>
    </source>
</evidence>
<keyword evidence="1" id="KW-0472">Membrane</keyword>
<feature type="transmembrane region" description="Helical" evidence="1">
    <location>
        <begin position="7"/>
        <end position="29"/>
    </location>
</feature>
<gene>
    <name evidence="2" type="ORF">ACFSBH_06460</name>
</gene>
<organism evidence="2 3">
    <name type="scientific">Oceanobacillus luteolus</name>
    <dbReference type="NCBI Taxonomy" id="1274358"/>
    <lineage>
        <taxon>Bacteria</taxon>
        <taxon>Bacillati</taxon>
        <taxon>Bacillota</taxon>
        <taxon>Bacilli</taxon>
        <taxon>Bacillales</taxon>
        <taxon>Bacillaceae</taxon>
        <taxon>Oceanobacillus</taxon>
    </lineage>
</organism>
<name>A0ABW4HNV9_9BACI</name>
<dbReference type="EMBL" id="JBHUDE010000034">
    <property type="protein sequence ID" value="MFD1607288.1"/>
    <property type="molecule type" value="Genomic_DNA"/>
</dbReference>
<accession>A0ABW4HNV9</accession>
<keyword evidence="1" id="KW-0812">Transmembrane</keyword>
<dbReference type="RefSeq" id="WP_251517720.1">
    <property type="nucleotide sequence ID" value="NZ_JAMBON010000068.1"/>
</dbReference>
<dbReference type="Proteomes" id="UP001597221">
    <property type="component" value="Unassembled WGS sequence"/>
</dbReference>
<proteinExistence type="predicted"/>
<protein>
    <submittedName>
        <fullName evidence="2">Uncharacterized protein</fullName>
    </submittedName>
</protein>
<reference evidence="3" key="1">
    <citation type="journal article" date="2019" name="Int. J. Syst. Evol. Microbiol.">
        <title>The Global Catalogue of Microorganisms (GCM) 10K type strain sequencing project: providing services to taxonomists for standard genome sequencing and annotation.</title>
        <authorList>
            <consortium name="The Broad Institute Genomics Platform"/>
            <consortium name="The Broad Institute Genome Sequencing Center for Infectious Disease"/>
            <person name="Wu L."/>
            <person name="Ma J."/>
        </authorList>
    </citation>
    <scope>NUCLEOTIDE SEQUENCE [LARGE SCALE GENOMIC DNA]</scope>
    <source>
        <strain evidence="3">CGMCC 1.12376</strain>
    </source>
</reference>
<evidence type="ECO:0000313" key="3">
    <source>
        <dbReference type="Proteomes" id="UP001597221"/>
    </source>
</evidence>
<comment type="caution">
    <text evidence="2">The sequence shown here is derived from an EMBL/GenBank/DDBJ whole genome shotgun (WGS) entry which is preliminary data.</text>
</comment>